<dbReference type="RefSeq" id="WP_197744391.1">
    <property type="nucleotide sequence ID" value="NZ_LR778175.1"/>
</dbReference>
<keyword evidence="4" id="KW-1185">Reference proteome</keyword>
<proteinExistence type="predicted"/>
<evidence type="ECO:0008006" key="5">
    <source>
        <dbReference type="Google" id="ProtNLM"/>
    </source>
</evidence>
<protein>
    <recommendedName>
        <fullName evidence="5">Uroporphyrinogen-III C-methyltransferase</fullName>
    </recommendedName>
</protein>
<organism evidence="3 4">
    <name type="scientific">Candidatus Nitrosacidococcus tergens</name>
    <dbReference type="NCBI Taxonomy" id="553981"/>
    <lineage>
        <taxon>Bacteria</taxon>
        <taxon>Pseudomonadati</taxon>
        <taxon>Pseudomonadota</taxon>
        <taxon>Gammaproteobacteria</taxon>
        <taxon>Chromatiales</taxon>
        <taxon>Chromatiaceae</taxon>
        <taxon>Candidatus Nitrosacidococcus</taxon>
    </lineage>
</organism>
<dbReference type="Pfam" id="PF04375">
    <property type="entry name" value="HemX"/>
    <property type="match status" value="1"/>
</dbReference>
<keyword evidence="2" id="KW-0812">Transmembrane</keyword>
<dbReference type="InterPro" id="IPR007470">
    <property type="entry name" value="HemX"/>
</dbReference>
<feature type="transmembrane region" description="Helical" evidence="2">
    <location>
        <begin position="90"/>
        <end position="113"/>
    </location>
</feature>
<sequence length="481" mass="55082">MSKKRKDQHQHEPFSDLHKNKDSLKNMSLEESRESTLVDSTEKREKSSTSEVGDSTVKKATKKVSPANFSRVRYTQQPVVSRVSSGRKNFYLWVIPSLFGIIIISLVAAGIFYGKSLIEREQQAREILREEFIHKFNNQNSSNVITTETIESLLTNQLVPIQEAISDLQNKVHERVTQIGTIQAELALLKEQPKTEGDNFPQIQENIAYLKNQIRVINATLGEEKRTSTSTETWSVIEATYFLRIANEQLRLNYDINSALTALQLAKEAISYNSRSEFSPIENQLEKEINLLKSVAIPDINQMAMSLSYQIKKVNNLELKGDSQKELSHQGKNLQEDKKQDTEVKNKLPNLVQIKEALLNIRGELQHLVIFNHRESGGNNLSKFIPEERYLIYQNLQLKLEVARLSLIQRNEENFQEAIKEAKTWLDTYFQGTQTVVMQDTLAQLEKTVIKPPLPDIFQSLKMLNELIRRQSVESSEGGNP</sequence>
<evidence type="ECO:0000256" key="1">
    <source>
        <dbReference type="SAM" id="MobiDB-lite"/>
    </source>
</evidence>
<dbReference type="PANTHER" id="PTHR38043">
    <property type="entry name" value="PROTEIN HEMX"/>
    <property type="match status" value="1"/>
</dbReference>
<gene>
    <name evidence="3" type="ORF">NSCAC_1753</name>
</gene>
<evidence type="ECO:0000313" key="4">
    <source>
        <dbReference type="Proteomes" id="UP000516072"/>
    </source>
</evidence>
<keyword evidence="2" id="KW-1133">Transmembrane helix</keyword>
<reference evidence="3 4" key="1">
    <citation type="submission" date="2020-03" db="EMBL/GenBank/DDBJ databases">
        <authorList>
            <person name="Picone N."/>
        </authorList>
    </citation>
    <scope>NUCLEOTIDE SEQUENCE [LARGE SCALE GENOMIC DNA]</scope>
    <source>
        <strain evidence="3">NSCAC1</strain>
    </source>
</reference>
<dbReference type="KEGG" id="ntg:NSCAC_1753"/>
<name>A0A7G1QCU5_9GAMM</name>
<accession>A0A7G1QCU5</accession>
<evidence type="ECO:0000313" key="3">
    <source>
        <dbReference type="EMBL" id="CAB1277608.1"/>
    </source>
</evidence>
<dbReference type="AlphaFoldDB" id="A0A7G1QCU5"/>
<dbReference type="EMBL" id="LR778175">
    <property type="protein sequence ID" value="CAB1277608.1"/>
    <property type="molecule type" value="Genomic_DNA"/>
</dbReference>
<dbReference type="PANTHER" id="PTHR38043:SF1">
    <property type="entry name" value="PROTEIN HEMX"/>
    <property type="match status" value="1"/>
</dbReference>
<evidence type="ECO:0000256" key="2">
    <source>
        <dbReference type="SAM" id="Phobius"/>
    </source>
</evidence>
<feature type="region of interest" description="Disordered" evidence="1">
    <location>
        <begin position="1"/>
        <end position="60"/>
    </location>
</feature>
<feature type="compositionally biased region" description="Basic and acidic residues" evidence="1">
    <location>
        <begin position="9"/>
        <end position="48"/>
    </location>
</feature>
<dbReference type="Proteomes" id="UP000516072">
    <property type="component" value="Chromosome"/>
</dbReference>
<keyword evidence="2" id="KW-0472">Membrane</keyword>